<keyword evidence="7" id="KW-0378">Hydrolase</keyword>
<evidence type="ECO:0000256" key="10">
    <source>
        <dbReference type="ARBA" id="ARBA00023242"/>
    </source>
</evidence>
<comment type="cofactor">
    <cofactor evidence="1">
        <name>Mn(2+)</name>
        <dbReference type="ChEBI" id="CHEBI:29035"/>
    </cofactor>
</comment>
<dbReference type="GO" id="GO:0005634">
    <property type="term" value="C:nucleus"/>
    <property type="evidence" value="ECO:0007669"/>
    <property type="project" value="UniProtKB-SubCell"/>
</dbReference>
<dbReference type="GO" id="GO:0070260">
    <property type="term" value="F:5'-tyrosyl-DNA phosphodiesterase activity"/>
    <property type="evidence" value="ECO:0007669"/>
    <property type="project" value="TreeGrafter"/>
</dbReference>
<dbReference type="EMBL" id="NHYE01005108">
    <property type="protein sequence ID" value="PPQ76885.1"/>
    <property type="molecule type" value="Genomic_DNA"/>
</dbReference>
<evidence type="ECO:0000256" key="3">
    <source>
        <dbReference type="ARBA" id="ARBA00004123"/>
    </source>
</evidence>
<protein>
    <recommendedName>
        <fullName evidence="13">Endonuclease/exonuclease/phosphatase domain-containing protein</fullName>
    </recommendedName>
</protein>
<evidence type="ECO:0000256" key="5">
    <source>
        <dbReference type="ARBA" id="ARBA00022723"/>
    </source>
</evidence>
<dbReference type="GO" id="GO:0004518">
    <property type="term" value="F:nuclease activity"/>
    <property type="evidence" value="ECO:0007669"/>
    <property type="project" value="UniProtKB-KW"/>
</dbReference>
<keyword evidence="5" id="KW-0479">Metal-binding</keyword>
<comment type="caution">
    <text evidence="11">The sequence shown here is derived from an EMBL/GenBank/DDBJ whole genome shotgun (WGS) entry which is preliminary data.</text>
</comment>
<evidence type="ECO:0000313" key="11">
    <source>
        <dbReference type="EMBL" id="PPQ76885.1"/>
    </source>
</evidence>
<gene>
    <name evidence="11" type="ORF">CVT26_001444</name>
</gene>
<organism evidence="11 12">
    <name type="scientific">Gymnopilus dilepis</name>
    <dbReference type="NCBI Taxonomy" id="231916"/>
    <lineage>
        <taxon>Eukaryota</taxon>
        <taxon>Fungi</taxon>
        <taxon>Dikarya</taxon>
        <taxon>Basidiomycota</taxon>
        <taxon>Agaricomycotina</taxon>
        <taxon>Agaricomycetes</taxon>
        <taxon>Agaricomycetidae</taxon>
        <taxon>Agaricales</taxon>
        <taxon>Agaricineae</taxon>
        <taxon>Hymenogastraceae</taxon>
        <taxon>Gymnopilus</taxon>
    </lineage>
</organism>
<keyword evidence="6" id="KW-0227">DNA damage</keyword>
<keyword evidence="8" id="KW-0460">Magnesium</keyword>
<keyword evidence="12" id="KW-1185">Reference proteome</keyword>
<dbReference type="OrthoDB" id="9975959at2759"/>
<dbReference type="GO" id="GO:0005737">
    <property type="term" value="C:cytoplasm"/>
    <property type="evidence" value="ECO:0007669"/>
    <property type="project" value="TreeGrafter"/>
</dbReference>
<comment type="cofactor">
    <cofactor evidence="2">
        <name>Mg(2+)</name>
        <dbReference type="ChEBI" id="CHEBI:18420"/>
    </cofactor>
</comment>
<sequence>MHLDCEGDEVRSVHSLDIPLKRRRSSPKRWSICIRSLKEFEVVHTRTLALEVDEQVNRVLRTLSAFNRSTNRWTPIPSSLRTTQGLQPQRACPAQRNDVQKQVLSVVSWNINAFHSRPIARAKLILNHILEGPECPDVIFLQEVTPGVCDSFLDDARVRSAFLVTDAEDDASFDDVPFATMTLLSNECFASSSVSDSLEGSTTTKGREKLMLEGVFRIPLPSKYGRDALCVDIATSGTPDAILRLLNVHLDSLDSFPCPNASPAAAVGSLRATSMPSVLRTTSWWTSTSLSTRGSPCMGRQALMEPLRVSALDLGINGSRDLTRLSLLAGEMEVVKPGVIEVPRPAATSLYIPWSDHCGLRCTLTV</sequence>
<dbReference type="PANTHER" id="PTHR15822:SF4">
    <property type="entry name" value="TYROSYL-DNA PHOSPHODIESTERASE 2"/>
    <property type="match status" value="1"/>
</dbReference>
<dbReference type="InterPro" id="IPR036691">
    <property type="entry name" value="Endo/exonu/phosph_ase_sf"/>
</dbReference>
<keyword evidence="4" id="KW-0540">Nuclease</keyword>
<evidence type="ECO:0000256" key="7">
    <source>
        <dbReference type="ARBA" id="ARBA00022801"/>
    </source>
</evidence>
<dbReference type="Proteomes" id="UP000284706">
    <property type="component" value="Unassembled WGS sequence"/>
</dbReference>
<dbReference type="GO" id="GO:0046872">
    <property type="term" value="F:metal ion binding"/>
    <property type="evidence" value="ECO:0007669"/>
    <property type="project" value="UniProtKB-KW"/>
</dbReference>
<dbReference type="Gene3D" id="3.60.10.10">
    <property type="entry name" value="Endonuclease/exonuclease/phosphatase"/>
    <property type="match status" value="1"/>
</dbReference>
<reference evidence="11 12" key="1">
    <citation type="journal article" date="2018" name="Evol. Lett.">
        <title>Horizontal gene cluster transfer increased hallucinogenic mushroom diversity.</title>
        <authorList>
            <person name="Reynolds H.T."/>
            <person name="Vijayakumar V."/>
            <person name="Gluck-Thaler E."/>
            <person name="Korotkin H.B."/>
            <person name="Matheny P.B."/>
            <person name="Slot J.C."/>
        </authorList>
    </citation>
    <scope>NUCLEOTIDE SEQUENCE [LARGE SCALE GENOMIC DNA]</scope>
    <source>
        <strain evidence="11 12">SRW20</strain>
    </source>
</reference>
<dbReference type="InParanoid" id="A0A409WEE8"/>
<evidence type="ECO:0000256" key="2">
    <source>
        <dbReference type="ARBA" id="ARBA00001946"/>
    </source>
</evidence>
<keyword evidence="10" id="KW-0539">Nucleus</keyword>
<evidence type="ECO:0000256" key="9">
    <source>
        <dbReference type="ARBA" id="ARBA00023204"/>
    </source>
</evidence>
<dbReference type="GO" id="GO:0006302">
    <property type="term" value="P:double-strand break repair"/>
    <property type="evidence" value="ECO:0007669"/>
    <property type="project" value="TreeGrafter"/>
</dbReference>
<comment type="subcellular location">
    <subcellularLocation>
        <location evidence="3">Nucleus</location>
    </subcellularLocation>
</comment>
<name>A0A409WEE8_9AGAR</name>
<evidence type="ECO:0000313" key="12">
    <source>
        <dbReference type="Proteomes" id="UP000284706"/>
    </source>
</evidence>
<evidence type="ECO:0000256" key="8">
    <source>
        <dbReference type="ARBA" id="ARBA00022842"/>
    </source>
</evidence>
<dbReference type="AlphaFoldDB" id="A0A409WEE8"/>
<dbReference type="SUPFAM" id="SSF56219">
    <property type="entry name" value="DNase I-like"/>
    <property type="match status" value="1"/>
</dbReference>
<accession>A0A409WEE8</accession>
<keyword evidence="9" id="KW-0234">DNA repair</keyword>
<evidence type="ECO:0000256" key="1">
    <source>
        <dbReference type="ARBA" id="ARBA00001936"/>
    </source>
</evidence>
<dbReference type="PANTHER" id="PTHR15822">
    <property type="entry name" value="TRAF AND TNF RECEPTOR-ASSOCIATED PROTEIN"/>
    <property type="match status" value="1"/>
</dbReference>
<evidence type="ECO:0008006" key="13">
    <source>
        <dbReference type="Google" id="ProtNLM"/>
    </source>
</evidence>
<evidence type="ECO:0000256" key="4">
    <source>
        <dbReference type="ARBA" id="ARBA00022722"/>
    </source>
</evidence>
<dbReference type="GO" id="GO:0003697">
    <property type="term" value="F:single-stranded DNA binding"/>
    <property type="evidence" value="ECO:0007669"/>
    <property type="project" value="TreeGrafter"/>
</dbReference>
<proteinExistence type="predicted"/>
<dbReference type="InterPro" id="IPR051547">
    <property type="entry name" value="TDP2-like"/>
</dbReference>
<evidence type="ECO:0000256" key="6">
    <source>
        <dbReference type="ARBA" id="ARBA00022763"/>
    </source>
</evidence>